<protein>
    <submittedName>
        <fullName evidence="8">Uncharacterized protein</fullName>
    </submittedName>
</protein>
<dbReference type="InParanoid" id="G8ZMQ2"/>
<proteinExistence type="inferred from homology"/>
<evidence type="ECO:0000256" key="6">
    <source>
        <dbReference type="SAM" id="Coils"/>
    </source>
</evidence>
<dbReference type="KEGG" id="tdl:TDEL_0A05640"/>
<keyword evidence="3" id="KW-0227">DNA damage</keyword>
<keyword evidence="6" id="KW-0175">Coiled coil</keyword>
<dbReference type="Proteomes" id="UP000005627">
    <property type="component" value="Chromosome 1"/>
</dbReference>
<dbReference type="Gene3D" id="6.10.140.1020">
    <property type="match status" value="1"/>
</dbReference>
<dbReference type="OrthoDB" id="27934at2759"/>
<name>G8ZMQ2_TORDE</name>
<dbReference type="InterPro" id="IPR018468">
    <property type="entry name" value="SFR1/Mei5"/>
</dbReference>
<accession>G8ZMQ2</accession>
<dbReference type="EMBL" id="HE616742">
    <property type="protein sequence ID" value="CCE89896.1"/>
    <property type="molecule type" value="Genomic_DNA"/>
</dbReference>
<evidence type="ECO:0000256" key="1">
    <source>
        <dbReference type="ARBA" id="ARBA00004123"/>
    </source>
</evidence>
<sequence>MDDTTIINSSPVSDQKGKNSMEICSPTKTPVESVSKYKTAGKHLVQKSRETLEDHKLNTQTRLLYNELSKQKNLYKKHIDNLAQAIKIIKAGEKESRVLELIEKWRGVAQAGMSFMLNSAMLKITKLGGYEELLKKELEAERRKLDYQINDNLQDDMEQVFESEEFLALPEEMQQEYRDQMNEQLREVQNRKDKEIAKLEAKMKESAGQEMTMQELSRRIKMDYMLIFPE</sequence>
<comment type="subcellular location">
    <subcellularLocation>
        <location evidence="1">Nucleus</location>
    </subcellularLocation>
</comment>
<evidence type="ECO:0000256" key="4">
    <source>
        <dbReference type="ARBA" id="ARBA00023204"/>
    </source>
</evidence>
<feature type="coiled-coil region" evidence="6">
    <location>
        <begin position="135"/>
        <end position="205"/>
    </location>
</feature>
<dbReference type="GeneID" id="11502533"/>
<evidence type="ECO:0000256" key="2">
    <source>
        <dbReference type="ARBA" id="ARBA00008729"/>
    </source>
</evidence>
<feature type="region of interest" description="Disordered" evidence="7">
    <location>
        <begin position="1"/>
        <end position="25"/>
    </location>
</feature>
<dbReference type="RefSeq" id="XP_003679107.1">
    <property type="nucleotide sequence ID" value="XM_003679059.1"/>
</dbReference>
<evidence type="ECO:0000256" key="7">
    <source>
        <dbReference type="SAM" id="MobiDB-lite"/>
    </source>
</evidence>
<organism evidence="8 9">
    <name type="scientific">Torulaspora delbrueckii</name>
    <name type="common">Yeast</name>
    <name type="synonym">Candida colliculosa</name>
    <dbReference type="NCBI Taxonomy" id="4950"/>
    <lineage>
        <taxon>Eukaryota</taxon>
        <taxon>Fungi</taxon>
        <taxon>Dikarya</taxon>
        <taxon>Ascomycota</taxon>
        <taxon>Saccharomycotina</taxon>
        <taxon>Saccharomycetes</taxon>
        <taxon>Saccharomycetales</taxon>
        <taxon>Saccharomycetaceae</taxon>
        <taxon>Torulaspora</taxon>
    </lineage>
</organism>
<keyword evidence="4" id="KW-0234">DNA repair</keyword>
<gene>
    <name evidence="8" type="primary">TDEL0A05640</name>
    <name evidence="8" type="ORF">TDEL_0A05640</name>
</gene>
<reference evidence="8 9" key="1">
    <citation type="journal article" date="2011" name="Proc. Natl. Acad. Sci. U.S.A.">
        <title>Evolutionary erosion of yeast sex chromosomes by mating-type switching accidents.</title>
        <authorList>
            <person name="Gordon J.L."/>
            <person name="Armisen D."/>
            <person name="Proux-Wera E."/>
            <person name="Oheigeartaigh S.S."/>
            <person name="Byrne K.P."/>
            <person name="Wolfe K.H."/>
        </authorList>
    </citation>
    <scope>NUCLEOTIDE SEQUENCE [LARGE SCALE GENOMIC DNA]</scope>
    <source>
        <strain evidence="9">ATCC 10662 / CBS 1146 / NBRC 0425 / NCYC 2629 / NRRL Y-866</strain>
    </source>
</reference>
<keyword evidence="5" id="KW-0539">Nucleus</keyword>
<feature type="compositionally biased region" description="Polar residues" evidence="7">
    <location>
        <begin position="1"/>
        <end position="13"/>
    </location>
</feature>
<evidence type="ECO:0000256" key="5">
    <source>
        <dbReference type="ARBA" id="ARBA00023242"/>
    </source>
</evidence>
<dbReference type="GO" id="GO:0032798">
    <property type="term" value="C:Swi5-Sfr1 complex"/>
    <property type="evidence" value="ECO:0007669"/>
    <property type="project" value="EnsemblFungi"/>
</dbReference>
<dbReference type="GO" id="GO:0000794">
    <property type="term" value="C:condensed nuclear chromosome"/>
    <property type="evidence" value="ECO:0007669"/>
    <property type="project" value="EnsemblFungi"/>
</dbReference>
<evidence type="ECO:0000313" key="8">
    <source>
        <dbReference type="EMBL" id="CCE89896.1"/>
    </source>
</evidence>
<comment type="similarity">
    <text evidence="2">Belongs to the SFR1/MEI5 family.</text>
</comment>
<evidence type="ECO:0000313" key="9">
    <source>
        <dbReference type="Proteomes" id="UP000005627"/>
    </source>
</evidence>
<dbReference type="GO" id="GO:0007131">
    <property type="term" value="P:reciprocal meiotic recombination"/>
    <property type="evidence" value="ECO:0007669"/>
    <property type="project" value="EnsemblFungi"/>
</dbReference>
<dbReference type="STRING" id="1076872.G8ZMQ2"/>
<dbReference type="HOGENOM" id="CLU_084833_0_0_1"/>
<dbReference type="Pfam" id="PF10376">
    <property type="entry name" value="Mei5"/>
    <property type="match status" value="1"/>
</dbReference>
<dbReference type="eggNOG" id="ENOG502S2TF">
    <property type="taxonomic scope" value="Eukaryota"/>
</dbReference>
<dbReference type="AlphaFoldDB" id="G8ZMQ2"/>
<dbReference type="GO" id="GO:0000707">
    <property type="term" value="P:meiotic DNA recombinase assembly"/>
    <property type="evidence" value="ECO:0007669"/>
    <property type="project" value="EnsemblFungi"/>
</dbReference>
<evidence type="ECO:0000256" key="3">
    <source>
        <dbReference type="ARBA" id="ARBA00022763"/>
    </source>
</evidence>
<dbReference type="FunCoup" id="G8ZMQ2">
    <property type="interactions" value="23"/>
</dbReference>
<keyword evidence="9" id="KW-1185">Reference proteome</keyword>